<keyword evidence="2" id="KW-0808">Transferase</keyword>
<keyword evidence="5" id="KW-0239">DNA-directed DNA polymerase</keyword>
<dbReference type="AlphaFoldDB" id="A0A437PXM0"/>
<dbReference type="CDD" id="cd04485">
    <property type="entry name" value="DnaE_OBF"/>
    <property type="match status" value="1"/>
</dbReference>
<evidence type="ECO:0000256" key="2">
    <source>
        <dbReference type="ARBA" id="ARBA00022679"/>
    </source>
</evidence>
<sequence>MFTHSYYSLRYGTVSPSTLVEKAHVLGIQTLALTDIHRVSGVYDFVQACEKWGVKPVVGMEFRSGDDLKYNCLARNPAGFSKINAFATRYLSQNLPWPDRPDLGDDVWVIYSFEQRKKIQDLGTYERIGVQAKDKKQLWQEKDLSRFVWAHPVTFLDKKGFSMHRLLRAIDKNTLLSKLPSQSQASHDEFLWSPEQQKDFLQDYPTLLQATEEMLADCHFSFEFYTSKNKKIFSASEEDDRELLQKLAFEGVKYRYGRTDKQAMERVKKELKVIHELHFNAYFLITWDIIRYARSRGYFHVGRGSGANSIVAYCLGITDVDPITLDLYFERFINPHRTSPPDFDIDFSWDERNEIIDYIFKRYGASRVCLLATYVTFRDKSIYRELAKVFGLPKSEIDAWLEPDSLIRKEGGDELHRLIVKYGNLLLDFPNYLSIHAGGVLISEEPLSNYTALEPMPKGFPICQFDMYVAEEVGFAKFDILSQRGLGHIKESVDIIRENRGIDVDVHRVQDFMKDERVRMQLESHETMGCFYIESPAMRQLIKKLNCNNYLTLVAASSIIRPGVASSGMMKAYIDRHHNPDSYEPTHPLMGELMQETYGVMVYQEDVIKVAHYFAGLSLAEADVLRRGMSGKYRSRAEFEKIREQFFVNCAERGYAPEVSKEVWRQMESFSGYSFSKAHSASFAVESYQSLYLKTYFPLEFMVAVINNFGGFYRTEFYVHEARRGGAQIEAPDINESQYLTSIQGHTIYLGWVHIKGLEKRVVQCLIESRTQDGPFLSWDDFARRVPIGLEQAILLIRVGAFRSLHRCKKTLLWEAHARFCGKKAEPVALEMFEQSTWDIGTLPTLVTYPLEDAYDEWELLGFPLCNPFDLLAELPETNLDAHLLLNQGSILGYLVTLKPTRTKKGDRMYFGYFLDSNGEFFDTVHFPADLQRYSFRGSGIYFMRGIVMEEHGHRSLRVREMEKQGWRVKS</sequence>
<dbReference type="OrthoDB" id="9803237at2"/>
<dbReference type="InterPro" id="IPR011708">
    <property type="entry name" value="DNA_pol3_alpha_NTPase_dom"/>
</dbReference>
<dbReference type="EC" id="2.7.7.7" evidence="1"/>
<dbReference type="GO" id="GO:0003887">
    <property type="term" value="F:DNA-directed DNA polymerase activity"/>
    <property type="evidence" value="ECO:0007669"/>
    <property type="project" value="UniProtKB-KW"/>
</dbReference>
<dbReference type="Pfam" id="PF17657">
    <property type="entry name" value="DNA_pol3_finger"/>
    <property type="match status" value="1"/>
</dbReference>
<evidence type="ECO:0000256" key="6">
    <source>
        <dbReference type="ARBA" id="ARBA00049244"/>
    </source>
</evidence>
<dbReference type="InterPro" id="IPR029460">
    <property type="entry name" value="DNAPol_HHH"/>
</dbReference>
<evidence type="ECO:0000313" key="8">
    <source>
        <dbReference type="EMBL" id="RVU27016.1"/>
    </source>
</evidence>
<dbReference type="CDD" id="cd07431">
    <property type="entry name" value="PHP_PolIIIA"/>
    <property type="match status" value="1"/>
</dbReference>
<dbReference type="Pfam" id="PF14579">
    <property type="entry name" value="HHH_6"/>
    <property type="match status" value="1"/>
</dbReference>
<dbReference type="SUPFAM" id="SSF89550">
    <property type="entry name" value="PHP domain-like"/>
    <property type="match status" value="1"/>
</dbReference>
<evidence type="ECO:0000256" key="1">
    <source>
        <dbReference type="ARBA" id="ARBA00012417"/>
    </source>
</evidence>
<proteinExistence type="predicted"/>
<comment type="catalytic activity">
    <reaction evidence="6">
        <text>DNA(n) + a 2'-deoxyribonucleoside 5'-triphosphate = DNA(n+1) + diphosphate</text>
        <dbReference type="Rhea" id="RHEA:22508"/>
        <dbReference type="Rhea" id="RHEA-COMP:17339"/>
        <dbReference type="Rhea" id="RHEA-COMP:17340"/>
        <dbReference type="ChEBI" id="CHEBI:33019"/>
        <dbReference type="ChEBI" id="CHEBI:61560"/>
        <dbReference type="ChEBI" id="CHEBI:173112"/>
        <dbReference type="EC" id="2.7.7.7"/>
    </reaction>
</comment>
<dbReference type="InterPro" id="IPR040982">
    <property type="entry name" value="DNA_pol3_finger"/>
</dbReference>
<evidence type="ECO:0000256" key="5">
    <source>
        <dbReference type="ARBA" id="ARBA00022932"/>
    </source>
</evidence>
<keyword evidence="9" id="KW-1185">Reference proteome</keyword>
<dbReference type="Pfam" id="PF07733">
    <property type="entry name" value="DNA_pol3_alpha"/>
    <property type="match status" value="1"/>
</dbReference>
<organism evidence="8 9">
    <name type="scientific">Sandaracinomonas limnophila</name>
    <dbReference type="NCBI Taxonomy" id="1862386"/>
    <lineage>
        <taxon>Bacteria</taxon>
        <taxon>Pseudomonadati</taxon>
        <taxon>Bacteroidota</taxon>
        <taxon>Cytophagia</taxon>
        <taxon>Cytophagales</taxon>
        <taxon>Flectobacillaceae</taxon>
        <taxon>Sandaracinomonas</taxon>
    </lineage>
</organism>
<dbReference type="InterPro" id="IPR016195">
    <property type="entry name" value="Pol/histidinol_Pase-like"/>
</dbReference>
<dbReference type="InterPro" id="IPR004805">
    <property type="entry name" value="DnaE2/DnaE/PolC"/>
</dbReference>
<dbReference type="Gene3D" id="1.10.150.870">
    <property type="match status" value="1"/>
</dbReference>
<dbReference type="Proteomes" id="UP000282832">
    <property type="component" value="Unassembled WGS sequence"/>
</dbReference>
<evidence type="ECO:0000259" key="7">
    <source>
        <dbReference type="SMART" id="SM00481"/>
    </source>
</evidence>
<dbReference type="EMBL" id="SACY01000001">
    <property type="protein sequence ID" value="RVU27016.1"/>
    <property type="molecule type" value="Genomic_DNA"/>
</dbReference>
<dbReference type="Gene3D" id="3.20.20.140">
    <property type="entry name" value="Metal-dependent hydrolases"/>
    <property type="match status" value="1"/>
</dbReference>
<feature type="domain" description="Polymerase/histidinol phosphatase N-terminal" evidence="7">
    <location>
        <begin position="3"/>
        <end position="66"/>
    </location>
</feature>
<dbReference type="NCBIfam" id="TIGR00594">
    <property type="entry name" value="polc"/>
    <property type="match status" value="1"/>
</dbReference>
<dbReference type="SMART" id="SM00481">
    <property type="entry name" value="POLIIIAc"/>
    <property type="match status" value="1"/>
</dbReference>
<name>A0A437PXM0_9BACT</name>
<gene>
    <name evidence="8" type="ORF">EOJ36_03190</name>
</gene>
<reference evidence="8 9" key="1">
    <citation type="submission" date="2019-01" db="EMBL/GenBank/DDBJ databases">
        <authorList>
            <person name="Chen W.-M."/>
        </authorList>
    </citation>
    <scope>NUCLEOTIDE SEQUENCE [LARGE SCALE GENOMIC DNA]</scope>
    <source>
        <strain evidence="8 9">FSY-15</strain>
    </source>
</reference>
<keyword evidence="4" id="KW-0235">DNA replication</keyword>
<dbReference type="RefSeq" id="WP_127802567.1">
    <property type="nucleotide sequence ID" value="NZ_SACY01000001.1"/>
</dbReference>
<dbReference type="GO" id="GO:0008408">
    <property type="term" value="F:3'-5' exonuclease activity"/>
    <property type="evidence" value="ECO:0007669"/>
    <property type="project" value="InterPro"/>
</dbReference>
<dbReference type="InterPro" id="IPR003141">
    <property type="entry name" value="Pol/His_phosphatase_N"/>
</dbReference>
<evidence type="ECO:0000256" key="3">
    <source>
        <dbReference type="ARBA" id="ARBA00022695"/>
    </source>
</evidence>
<protein>
    <recommendedName>
        <fullName evidence="1">DNA-directed DNA polymerase</fullName>
        <ecNumber evidence="1">2.7.7.7</ecNumber>
    </recommendedName>
</protein>
<dbReference type="Pfam" id="PF02811">
    <property type="entry name" value="PHP"/>
    <property type="match status" value="1"/>
</dbReference>
<evidence type="ECO:0000313" key="9">
    <source>
        <dbReference type="Proteomes" id="UP000282832"/>
    </source>
</evidence>
<dbReference type="GO" id="GO:0006260">
    <property type="term" value="P:DNA replication"/>
    <property type="evidence" value="ECO:0007669"/>
    <property type="project" value="UniProtKB-KW"/>
</dbReference>
<accession>A0A437PXM0</accession>
<evidence type="ECO:0000256" key="4">
    <source>
        <dbReference type="ARBA" id="ARBA00022705"/>
    </source>
</evidence>
<dbReference type="InterPro" id="IPR004013">
    <property type="entry name" value="PHP_dom"/>
</dbReference>
<keyword evidence="3" id="KW-0548">Nucleotidyltransferase</keyword>
<dbReference type="PANTHER" id="PTHR32294">
    <property type="entry name" value="DNA POLYMERASE III SUBUNIT ALPHA"/>
    <property type="match status" value="1"/>
</dbReference>
<comment type="caution">
    <text evidence="8">The sequence shown here is derived from an EMBL/GenBank/DDBJ whole genome shotgun (WGS) entry which is preliminary data.</text>
</comment>